<dbReference type="GO" id="GO:0031966">
    <property type="term" value="C:mitochondrial membrane"/>
    <property type="evidence" value="ECO:0007669"/>
    <property type="project" value="UniProtKB-SubCell"/>
</dbReference>
<keyword evidence="11 13" id="KW-0472">Membrane</keyword>
<keyword evidence="8 13" id="KW-1133">Transmembrane helix</keyword>
<name>A0A4Y5JTN9_9HYME</name>
<protein>
    <recommendedName>
        <fullName evidence="12">ATP synthase complex subunit 8</fullName>
    </recommendedName>
</protein>
<evidence type="ECO:0000256" key="7">
    <source>
        <dbReference type="ARBA" id="ARBA00022781"/>
    </source>
</evidence>
<comment type="subcellular location">
    <subcellularLocation>
        <location evidence="1 12">Mitochondrion membrane</location>
        <topology evidence="1 12">Single-pass membrane protein</topology>
    </subcellularLocation>
</comment>
<keyword evidence="5 12" id="KW-0138">CF(0)</keyword>
<dbReference type="GO" id="GO:0015078">
    <property type="term" value="F:proton transmembrane transporter activity"/>
    <property type="evidence" value="ECO:0007669"/>
    <property type="project" value="InterPro"/>
</dbReference>
<evidence type="ECO:0000256" key="10">
    <source>
        <dbReference type="ARBA" id="ARBA00023128"/>
    </source>
</evidence>
<accession>A0A4Y5JTN9</accession>
<evidence type="ECO:0000256" key="11">
    <source>
        <dbReference type="ARBA" id="ARBA00023136"/>
    </source>
</evidence>
<dbReference type="GO" id="GO:0015986">
    <property type="term" value="P:proton motive force-driven ATP synthesis"/>
    <property type="evidence" value="ECO:0007669"/>
    <property type="project" value="InterPro"/>
</dbReference>
<comment type="subunit">
    <text evidence="3">F-type ATPases have 2 components, CF(1) - the catalytic core - and CF(0) - the membrane proton channel.</text>
</comment>
<feature type="transmembrane region" description="Helical" evidence="13">
    <location>
        <begin position="12"/>
        <end position="31"/>
    </location>
</feature>
<evidence type="ECO:0000256" key="13">
    <source>
        <dbReference type="SAM" id="Phobius"/>
    </source>
</evidence>
<geneLocation type="mitochondrion" evidence="14"/>
<evidence type="ECO:0000256" key="1">
    <source>
        <dbReference type="ARBA" id="ARBA00004304"/>
    </source>
</evidence>
<evidence type="ECO:0000256" key="8">
    <source>
        <dbReference type="ARBA" id="ARBA00022989"/>
    </source>
</evidence>
<evidence type="ECO:0000256" key="5">
    <source>
        <dbReference type="ARBA" id="ARBA00022547"/>
    </source>
</evidence>
<dbReference type="InterPro" id="IPR001421">
    <property type="entry name" value="ATP8_metazoa"/>
</dbReference>
<keyword evidence="7 12" id="KW-0375">Hydrogen ion transport</keyword>
<evidence type="ECO:0000256" key="6">
    <source>
        <dbReference type="ARBA" id="ARBA00022692"/>
    </source>
</evidence>
<gene>
    <name evidence="14" type="primary">ATP8</name>
</gene>
<comment type="similarity">
    <text evidence="2 12">Belongs to the ATPase protein 8 family.</text>
</comment>
<organism evidence="14">
    <name type="scientific">Analcellicampa xanthosoma</name>
    <dbReference type="NCBI Taxonomy" id="2591327"/>
    <lineage>
        <taxon>Eukaryota</taxon>
        <taxon>Metazoa</taxon>
        <taxon>Ecdysozoa</taxon>
        <taxon>Arthropoda</taxon>
        <taxon>Hexapoda</taxon>
        <taxon>Insecta</taxon>
        <taxon>Pterygota</taxon>
        <taxon>Neoptera</taxon>
        <taxon>Endopterygota</taxon>
        <taxon>Hymenoptera</taxon>
        <taxon>Tenthredinoidea</taxon>
        <taxon>Tenthredinidae</taxon>
        <taxon>Hoplocampinae</taxon>
        <taxon>Analcellicampa</taxon>
    </lineage>
</organism>
<dbReference type="Pfam" id="PF00895">
    <property type="entry name" value="ATP-synt_8"/>
    <property type="match status" value="1"/>
</dbReference>
<keyword evidence="10 12" id="KW-0496">Mitochondrion</keyword>
<reference evidence="14" key="1">
    <citation type="journal article" date="2019" name="PeerJ">
        <title>Characterization of the mitochondrial genome of Analcellicampa xanthosoma gen. et sp. nov. (Hymenoptera: Tenthredinidae).</title>
        <authorList>
            <person name="Niu G."/>
            <person name="Zhang Y."/>
            <person name="Li Z."/>
            <person name="Wei M."/>
        </authorList>
    </citation>
    <scope>NUCLEOTIDE SEQUENCE</scope>
</reference>
<dbReference type="AlphaFoldDB" id="A0A4Y5JTN9"/>
<evidence type="ECO:0000256" key="9">
    <source>
        <dbReference type="ARBA" id="ARBA00023065"/>
    </source>
</evidence>
<keyword evidence="9 12" id="KW-0406">Ion transport</keyword>
<evidence type="ECO:0000313" key="14">
    <source>
        <dbReference type="EMBL" id="QCF45696.1"/>
    </source>
</evidence>
<evidence type="ECO:0000256" key="3">
    <source>
        <dbReference type="ARBA" id="ARBA00011291"/>
    </source>
</evidence>
<dbReference type="EMBL" id="MH992752">
    <property type="protein sequence ID" value="QCF45696.1"/>
    <property type="molecule type" value="Genomic_DNA"/>
</dbReference>
<keyword evidence="4 12" id="KW-0813">Transport</keyword>
<proteinExistence type="inferred from homology"/>
<evidence type="ECO:0000256" key="4">
    <source>
        <dbReference type="ARBA" id="ARBA00022448"/>
    </source>
</evidence>
<dbReference type="GO" id="GO:0045259">
    <property type="term" value="C:proton-transporting ATP synthase complex"/>
    <property type="evidence" value="ECO:0007669"/>
    <property type="project" value="UniProtKB-KW"/>
</dbReference>
<sequence length="52" mass="6545">MPQMFPLNWIILYIYFIIIFLLLIINNFYYVNLLNKTNYTLKTNLIKMPWKW</sequence>
<keyword evidence="6 12" id="KW-0812">Transmembrane</keyword>
<evidence type="ECO:0000256" key="2">
    <source>
        <dbReference type="ARBA" id="ARBA00008892"/>
    </source>
</evidence>
<evidence type="ECO:0000256" key="12">
    <source>
        <dbReference type="RuleBase" id="RU003661"/>
    </source>
</evidence>